<keyword evidence="5" id="KW-1133">Transmembrane helix</keyword>
<organism evidence="7 8">
    <name type="scientific">Pseudomonas fluorescens</name>
    <dbReference type="NCBI Taxonomy" id="294"/>
    <lineage>
        <taxon>Bacteria</taxon>
        <taxon>Pseudomonadati</taxon>
        <taxon>Pseudomonadota</taxon>
        <taxon>Gammaproteobacteria</taxon>
        <taxon>Pseudomonadales</taxon>
        <taxon>Pseudomonadaceae</taxon>
        <taxon>Pseudomonas</taxon>
    </lineage>
</organism>
<dbReference type="InterPro" id="IPR036909">
    <property type="entry name" value="Cyt_c-like_dom_sf"/>
</dbReference>
<evidence type="ECO:0000313" key="8">
    <source>
        <dbReference type="Proteomes" id="UP000281909"/>
    </source>
</evidence>
<keyword evidence="2 4" id="KW-0479">Metal-binding</keyword>
<evidence type="ECO:0000256" key="2">
    <source>
        <dbReference type="ARBA" id="ARBA00022723"/>
    </source>
</evidence>
<dbReference type="InterPro" id="IPR051459">
    <property type="entry name" value="Cytochrome_c-type_DH"/>
</dbReference>
<feature type="domain" description="Cytochrome c" evidence="6">
    <location>
        <begin position="403"/>
        <end position="491"/>
    </location>
</feature>
<dbReference type="GO" id="GO:0020037">
    <property type="term" value="F:heme binding"/>
    <property type="evidence" value="ECO:0007669"/>
    <property type="project" value="InterPro"/>
</dbReference>
<keyword evidence="7" id="KW-0560">Oxidoreductase</keyword>
<keyword evidence="5" id="KW-0812">Transmembrane</keyword>
<dbReference type="SUPFAM" id="SSF46626">
    <property type="entry name" value="Cytochrome c"/>
    <property type="match status" value="3"/>
</dbReference>
<dbReference type="Pfam" id="PF13442">
    <property type="entry name" value="Cytochrome_CBB3"/>
    <property type="match status" value="1"/>
</dbReference>
<accession>A0A448DVR6</accession>
<evidence type="ECO:0000256" key="1">
    <source>
        <dbReference type="ARBA" id="ARBA00022617"/>
    </source>
</evidence>
<feature type="domain" description="Cytochrome c" evidence="6">
    <location>
        <begin position="278"/>
        <end position="385"/>
    </location>
</feature>
<dbReference type="InterPro" id="IPR009056">
    <property type="entry name" value="Cyt_c-like_dom"/>
</dbReference>
<dbReference type="GO" id="GO:0046872">
    <property type="term" value="F:metal ion binding"/>
    <property type="evidence" value="ECO:0007669"/>
    <property type="project" value="UniProtKB-KW"/>
</dbReference>
<protein>
    <submittedName>
        <fullName evidence="7">Cytochrome c, class I</fullName>
        <ecNumber evidence="7">1.1.99.3</ecNumber>
    </submittedName>
</protein>
<dbReference type="Gene3D" id="1.10.760.10">
    <property type="entry name" value="Cytochrome c-like domain"/>
    <property type="match status" value="3"/>
</dbReference>
<dbReference type="EC" id="1.1.99.3" evidence="7"/>
<evidence type="ECO:0000256" key="3">
    <source>
        <dbReference type="ARBA" id="ARBA00023004"/>
    </source>
</evidence>
<evidence type="ECO:0000259" key="6">
    <source>
        <dbReference type="PROSITE" id="PS51007"/>
    </source>
</evidence>
<proteinExistence type="predicted"/>
<gene>
    <name evidence="7" type="ORF">NCTC9428_02529</name>
</gene>
<evidence type="ECO:0000313" key="7">
    <source>
        <dbReference type="EMBL" id="VEF10914.1"/>
    </source>
</evidence>
<keyword evidence="3 4" id="KW-0408">Iron</keyword>
<dbReference type="GO" id="GO:0009055">
    <property type="term" value="F:electron transfer activity"/>
    <property type="evidence" value="ECO:0007669"/>
    <property type="project" value="InterPro"/>
</dbReference>
<evidence type="ECO:0000256" key="5">
    <source>
        <dbReference type="SAM" id="Phobius"/>
    </source>
</evidence>
<sequence length="512" mass="55477">MCQGYGHPWEARIRTAGNAVMRRAQRCCWRNALLRGPVILRRWRLLYALALAQTSASAPFPGCYKERFHDPDPICPAVYRRVFLPTMNSQFLKSKTFWSCVAVLAAVGLVGAFVLMWRPSIAPIERPTVFDAGQLQRGARVVEAGDCAVCHTRPGGEYLAGGLPLVTPFGTLYSTNITPDPQTGIGEWSLPAFDRAMRQGIARDGHFLYPAFPYVHYRRMSAADIADAYAYLMSGPAVHAPAEQNQMNFPMNIRPLVSFWNLLFLHGEPLTPMAERSEAWNRGRYLVDGPGHCAGCHSPLNLIGAEKSSEYLQGGSVDGWNAPALIGMGQRANPWSREQLVGYLRAEVVDGHGTPAGPMRPVSLSLARLPAGEAEAIAEYLLSLENQHSVTETTATTQPANPADHTSGALLFSSACAGCHAPAAPMREIDGRPGLQNTSALQAASSRNFLKTVLEGVPAIPGSPGPVMPPFAASLDNAQLGALAAYLRQQARPDQPWADLSSTIEALRQETK</sequence>
<feature type="transmembrane region" description="Helical" evidence="5">
    <location>
        <begin position="97"/>
        <end position="117"/>
    </location>
</feature>
<keyword evidence="5" id="KW-0472">Membrane</keyword>
<dbReference type="PANTHER" id="PTHR35008:SF8">
    <property type="entry name" value="ALCOHOL DEHYDROGENASE CYTOCHROME C SUBUNIT"/>
    <property type="match status" value="1"/>
</dbReference>
<evidence type="ECO:0000256" key="4">
    <source>
        <dbReference type="PROSITE-ProRule" id="PRU00433"/>
    </source>
</evidence>
<reference evidence="7 8" key="1">
    <citation type="submission" date="2018-12" db="EMBL/GenBank/DDBJ databases">
        <authorList>
            <consortium name="Pathogen Informatics"/>
        </authorList>
    </citation>
    <scope>NUCLEOTIDE SEQUENCE [LARGE SCALE GENOMIC DNA]</scope>
    <source>
        <strain evidence="7 8">NCTC9428</strain>
    </source>
</reference>
<dbReference type="AlphaFoldDB" id="A0A448DVR6"/>
<dbReference type="PANTHER" id="PTHR35008">
    <property type="entry name" value="BLL4482 PROTEIN-RELATED"/>
    <property type="match status" value="1"/>
</dbReference>
<keyword evidence="1 4" id="KW-0349">Heme</keyword>
<dbReference type="Pfam" id="PF00034">
    <property type="entry name" value="Cytochrom_C"/>
    <property type="match status" value="1"/>
</dbReference>
<dbReference type="GO" id="GO:0033717">
    <property type="term" value="F:gluconate 2-dehydrogenase (acceptor) activity"/>
    <property type="evidence" value="ECO:0007669"/>
    <property type="project" value="UniProtKB-EC"/>
</dbReference>
<dbReference type="EMBL" id="LR134318">
    <property type="protein sequence ID" value="VEF10914.1"/>
    <property type="molecule type" value="Genomic_DNA"/>
</dbReference>
<dbReference type="PROSITE" id="PS51007">
    <property type="entry name" value="CYTC"/>
    <property type="match status" value="3"/>
</dbReference>
<feature type="domain" description="Cytochrome c" evidence="6">
    <location>
        <begin position="133"/>
        <end position="236"/>
    </location>
</feature>
<dbReference type="Proteomes" id="UP000281909">
    <property type="component" value="Chromosome"/>
</dbReference>
<name>A0A448DVR6_PSEFL</name>